<reference evidence="3" key="1">
    <citation type="journal article" date="2014" name="Int. J. Syst. Evol. Microbiol.">
        <title>Complete genome sequence of Corynebacterium casei LMG S-19264T (=DSM 44701T), isolated from a smear-ripened cheese.</title>
        <authorList>
            <consortium name="US DOE Joint Genome Institute (JGI-PGF)"/>
            <person name="Walter F."/>
            <person name="Albersmeier A."/>
            <person name="Kalinowski J."/>
            <person name="Ruckert C."/>
        </authorList>
    </citation>
    <scope>NUCLEOTIDE SEQUENCE</scope>
    <source>
        <strain evidence="3">VKM Ac-1958</strain>
    </source>
</reference>
<evidence type="ECO:0000313" key="3">
    <source>
        <dbReference type="EMBL" id="GLK00564.1"/>
    </source>
</evidence>
<organism evidence="3 4">
    <name type="scientific">Microbacterium keratanolyticum</name>
    <dbReference type="NCBI Taxonomy" id="67574"/>
    <lineage>
        <taxon>Bacteria</taxon>
        <taxon>Bacillati</taxon>
        <taxon>Actinomycetota</taxon>
        <taxon>Actinomycetes</taxon>
        <taxon>Micrococcales</taxon>
        <taxon>Microbacteriaceae</taxon>
        <taxon>Microbacterium</taxon>
    </lineage>
</organism>
<reference evidence="3" key="2">
    <citation type="submission" date="2023-01" db="EMBL/GenBank/DDBJ databases">
        <authorList>
            <person name="Sun Q."/>
            <person name="Evtushenko L."/>
        </authorList>
    </citation>
    <scope>NUCLEOTIDE SEQUENCE</scope>
    <source>
        <strain evidence="3">VKM Ac-1958</strain>
    </source>
</reference>
<evidence type="ECO:0000313" key="4">
    <source>
        <dbReference type="Proteomes" id="UP001142325"/>
    </source>
</evidence>
<feature type="transmembrane region" description="Helical" evidence="2">
    <location>
        <begin position="255"/>
        <end position="275"/>
    </location>
</feature>
<feature type="region of interest" description="Disordered" evidence="1">
    <location>
        <begin position="111"/>
        <end position="148"/>
    </location>
</feature>
<dbReference type="Proteomes" id="UP001142325">
    <property type="component" value="Unassembled WGS sequence"/>
</dbReference>
<feature type="transmembrane region" description="Helical" evidence="2">
    <location>
        <begin position="216"/>
        <end position="249"/>
    </location>
</feature>
<keyword evidence="2" id="KW-0472">Membrane</keyword>
<evidence type="ECO:0000256" key="1">
    <source>
        <dbReference type="SAM" id="MobiDB-lite"/>
    </source>
</evidence>
<keyword evidence="2" id="KW-1133">Transmembrane helix</keyword>
<keyword evidence="2" id="KW-0812">Transmembrane</keyword>
<accession>A0A9W6M7Z0</accession>
<gene>
    <name evidence="3" type="ORF">GCM10017596_02790</name>
</gene>
<evidence type="ECO:0000256" key="2">
    <source>
        <dbReference type="SAM" id="Phobius"/>
    </source>
</evidence>
<proteinExistence type="predicted"/>
<comment type="caution">
    <text evidence="3">The sequence shown here is derived from an EMBL/GenBank/DDBJ whole genome shotgun (WGS) entry which is preliminary data.</text>
</comment>
<name>A0A9W6M7Z0_9MICO</name>
<sequence>MYSPKGRPVVELFGDASTIRTRGTQITSLGRKMESSSTLLRGLIEDSAGMKGEAVEKLQEVVGDTHVALADAAKLYKPTGPILVSYADALDVHQPRIRTLVEECGDAQQAYSSAPGYREGERPFWAQPAPWRSDEEKERMGEENEADDLQKEKLYDSYRKSLKDFDDAVDSWELAFDEAADKIDDAFKGKIEDGFWDNVDGFVAGVVKVLQVVGTIVAIAAIIIGGPIFAIIGGIIAVATLALVAYQFFRGDASGWDLALAIIGVIPFGSLGKLAQGKQGLVNFAGDAVTAFKPSTWSAAAGQLNNMAMAGRFAGGGFTGMLQSGRTLWQLNNPAGVGDVMARFIFGKNTTGLVELTDAMSNGARGWQYSPVLPAAWEFTHMVIGSPIKTVDKILEWTGNGDKKITKQVPWLGAIL</sequence>
<keyword evidence="4" id="KW-1185">Reference proteome</keyword>
<feature type="compositionally biased region" description="Basic and acidic residues" evidence="1">
    <location>
        <begin position="132"/>
        <end position="148"/>
    </location>
</feature>
<dbReference type="AlphaFoldDB" id="A0A9W6M7Z0"/>
<protein>
    <submittedName>
        <fullName evidence="3">Uncharacterized protein</fullName>
    </submittedName>
</protein>
<dbReference type="RefSeq" id="WP_204938277.1">
    <property type="nucleotide sequence ID" value="NZ_BAAAUM010000001.1"/>
</dbReference>
<dbReference type="EMBL" id="BSET01000001">
    <property type="protein sequence ID" value="GLK00564.1"/>
    <property type="molecule type" value="Genomic_DNA"/>
</dbReference>